<evidence type="ECO:0000256" key="6">
    <source>
        <dbReference type="SAM" id="SignalP"/>
    </source>
</evidence>
<evidence type="ECO:0000256" key="1">
    <source>
        <dbReference type="ARBA" id="ARBA00006429"/>
    </source>
</evidence>
<proteinExistence type="inferred from homology"/>
<keyword evidence="9" id="KW-1185">Reference proteome</keyword>
<organism evidence="8 9">
    <name type="scientific">Algibacter pectinivorans</name>
    <dbReference type="NCBI Taxonomy" id="870482"/>
    <lineage>
        <taxon>Bacteria</taxon>
        <taxon>Pseudomonadati</taxon>
        <taxon>Bacteroidota</taxon>
        <taxon>Flavobacteriia</taxon>
        <taxon>Flavobacteriales</taxon>
        <taxon>Flavobacteriaceae</taxon>
        <taxon>Algibacter</taxon>
    </lineage>
</organism>
<dbReference type="InterPro" id="IPR026444">
    <property type="entry name" value="Secre_tail"/>
</dbReference>
<dbReference type="GO" id="GO:0016787">
    <property type="term" value="F:hydrolase activity"/>
    <property type="evidence" value="ECO:0007669"/>
    <property type="project" value="UniProtKB-KW"/>
</dbReference>
<dbReference type="EMBL" id="FOMI01000006">
    <property type="protein sequence ID" value="SFD21705.1"/>
    <property type="molecule type" value="Genomic_DNA"/>
</dbReference>
<dbReference type="Pfam" id="PF18962">
    <property type="entry name" value="Por_Secre_tail"/>
    <property type="match status" value="1"/>
</dbReference>
<dbReference type="Proteomes" id="UP000199439">
    <property type="component" value="Unassembled WGS sequence"/>
</dbReference>
<dbReference type="Pfam" id="PF00041">
    <property type="entry name" value="fn3"/>
    <property type="match status" value="1"/>
</dbReference>
<evidence type="ECO:0000256" key="4">
    <source>
        <dbReference type="ARBA" id="ARBA00022801"/>
    </source>
</evidence>
<evidence type="ECO:0000313" key="9">
    <source>
        <dbReference type="Proteomes" id="UP000199439"/>
    </source>
</evidence>
<feature type="compositionally biased region" description="Low complexity" evidence="5">
    <location>
        <begin position="121"/>
        <end position="135"/>
    </location>
</feature>
<dbReference type="Gene3D" id="2.60.40.10">
    <property type="entry name" value="Immunoglobulins"/>
    <property type="match status" value="1"/>
</dbReference>
<dbReference type="Pfam" id="PF04231">
    <property type="entry name" value="Endonuclease_1"/>
    <property type="match status" value="1"/>
</dbReference>
<dbReference type="PANTHER" id="PTHR33607:SF2">
    <property type="entry name" value="ENDONUCLEASE-1"/>
    <property type="match status" value="1"/>
</dbReference>
<keyword evidence="4" id="KW-0378">Hydrolase</keyword>
<protein>
    <submittedName>
        <fullName evidence="8">Por secretion system C-terminal sorting domain-containing protein</fullName>
    </submittedName>
</protein>
<evidence type="ECO:0000259" key="7">
    <source>
        <dbReference type="PROSITE" id="PS50853"/>
    </source>
</evidence>
<dbReference type="InterPro" id="IPR036116">
    <property type="entry name" value="FN3_sf"/>
</dbReference>
<feature type="signal peptide" evidence="6">
    <location>
        <begin position="1"/>
        <end position="19"/>
    </location>
</feature>
<dbReference type="InterPro" id="IPR044925">
    <property type="entry name" value="His-Me_finger_sf"/>
</dbReference>
<gene>
    <name evidence="8" type="ORF">SAMN04487987_106179</name>
</gene>
<dbReference type="InterPro" id="IPR007346">
    <property type="entry name" value="Endonuclease-I"/>
</dbReference>
<dbReference type="InterPro" id="IPR013783">
    <property type="entry name" value="Ig-like_fold"/>
</dbReference>
<accession>A0A1I1QI27</accession>
<dbReference type="AlphaFoldDB" id="A0A1I1QI27"/>
<comment type="similarity">
    <text evidence="1">Belongs to the EndA/NucM nuclease family.</text>
</comment>
<evidence type="ECO:0000256" key="3">
    <source>
        <dbReference type="ARBA" id="ARBA00022729"/>
    </source>
</evidence>
<evidence type="ECO:0000256" key="2">
    <source>
        <dbReference type="ARBA" id="ARBA00022722"/>
    </source>
</evidence>
<feature type="compositionally biased region" description="Polar residues" evidence="5">
    <location>
        <begin position="292"/>
        <end position="304"/>
    </location>
</feature>
<name>A0A1I1QI27_9FLAO</name>
<keyword evidence="2" id="KW-0540">Nuclease</keyword>
<dbReference type="SUPFAM" id="SSF49265">
    <property type="entry name" value="Fibronectin type III"/>
    <property type="match status" value="1"/>
</dbReference>
<dbReference type="RefSeq" id="WP_092851966.1">
    <property type="nucleotide sequence ID" value="NZ_FOMI01000006.1"/>
</dbReference>
<dbReference type="GO" id="GO:0004518">
    <property type="term" value="F:nuclease activity"/>
    <property type="evidence" value="ECO:0007669"/>
    <property type="project" value="UniProtKB-KW"/>
</dbReference>
<feature type="domain" description="Fibronectin type-III" evidence="7">
    <location>
        <begin position="289"/>
        <end position="376"/>
    </location>
</feature>
<dbReference type="CDD" id="cd00063">
    <property type="entry name" value="FN3"/>
    <property type="match status" value="1"/>
</dbReference>
<feature type="chain" id="PRO_5011577691" evidence="6">
    <location>
        <begin position="20"/>
        <end position="608"/>
    </location>
</feature>
<dbReference type="SUPFAM" id="SSF54060">
    <property type="entry name" value="His-Me finger endonucleases"/>
    <property type="match status" value="1"/>
</dbReference>
<dbReference type="InterPro" id="IPR003961">
    <property type="entry name" value="FN3_dom"/>
</dbReference>
<dbReference type="STRING" id="870482.SAMN04487987_106179"/>
<dbReference type="NCBIfam" id="TIGR04183">
    <property type="entry name" value="Por_Secre_tail"/>
    <property type="match status" value="1"/>
</dbReference>
<feature type="region of interest" description="Disordered" evidence="5">
    <location>
        <begin position="273"/>
        <end position="304"/>
    </location>
</feature>
<dbReference type="PANTHER" id="PTHR33607">
    <property type="entry name" value="ENDONUCLEASE-1"/>
    <property type="match status" value="1"/>
</dbReference>
<feature type="region of interest" description="Disordered" evidence="5">
    <location>
        <begin position="96"/>
        <end position="157"/>
    </location>
</feature>
<evidence type="ECO:0000313" key="8">
    <source>
        <dbReference type="EMBL" id="SFD21705.1"/>
    </source>
</evidence>
<dbReference type="SMART" id="SM00060">
    <property type="entry name" value="FN3"/>
    <property type="match status" value="1"/>
</dbReference>
<keyword evidence="3 6" id="KW-0732">Signal</keyword>
<dbReference type="PROSITE" id="PS50853">
    <property type="entry name" value="FN3"/>
    <property type="match status" value="1"/>
</dbReference>
<dbReference type="OrthoDB" id="5485925at2"/>
<reference evidence="9" key="1">
    <citation type="submission" date="2016-10" db="EMBL/GenBank/DDBJ databases">
        <authorList>
            <person name="Varghese N."/>
            <person name="Submissions S."/>
        </authorList>
    </citation>
    <scope>NUCLEOTIDE SEQUENCE [LARGE SCALE GENOMIC DNA]</scope>
    <source>
        <strain evidence="9">DSM 25730</strain>
    </source>
</reference>
<evidence type="ECO:0000256" key="5">
    <source>
        <dbReference type="SAM" id="MobiDB-lite"/>
    </source>
</evidence>
<sequence>MKKNYLFILCLSISTYINAQLTPPANQQSYYSNIDFNKTGMDLFDDLAVETAAKHTNYLSYTPGIWEASKITDEDPLNSLNVLLIYGYSDSDGNYITDRSRSKNSNGGSAGSDWNREHTFPNSLGSPSLNSNGTNVPPYADAHNLRPSDVTMNSNRGNLKFMDGSGNAQNISGNWYPGDEWKGDVARIIMYMYLRYGTQCKPSYVGVGTPNSIDADMINLFLEWNEEDPVSAFEDNRNTYHANTSNTYAQGNRNPFIDNPYLATVIWGGNPAENRWGDTPDPDTEAPTTPTNLMASNTSSTTTDLSWTASTDNIGVVAYNIYVDGAYYVSTNSSATSITVTDLSPETSYTFAVLAVDAANNTSNLSASINETTLEASGGGDTCVSETFELMPSNSSSYSDRSWTGDNGETWSATRARTDQTLNGGRALVFDGRSSSAGSLTSPLVAGGIGSLTATTKRAFSGGTGNLEVQVNGVKVGDLPYGDDTQTTTIDNINIEGNVTVVIAETTSGGDRVTIDDLSWTCYSTLNVSDNFIKQIKTFPNPISSNVFNIETKEVLNFKILDLLGKTLKTGQVSPSNKVIDVSILNKGVYLLKLEANNQSITKKIIKL</sequence>